<evidence type="ECO:0000256" key="1">
    <source>
        <dbReference type="SAM" id="MobiDB-lite"/>
    </source>
</evidence>
<feature type="chain" id="PRO_5046112237" description="Secreted protein" evidence="2">
    <location>
        <begin position="26"/>
        <end position="406"/>
    </location>
</feature>
<dbReference type="EMBL" id="JAJGAK010000001">
    <property type="protein sequence ID" value="MCC8362243.1"/>
    <property type="molecule type" value="Genomic_DNA"/>
</dbReference>
<proteinExistence type="predicted"/>
<evidence type="ECO:0008006" key="5">
    <source>
        <dbReference type="Google" id="ProtNLM"/>
    </source>
</evidence>
<evidence type="ECO:0000313" key="4">
    <source>
        <dbReference type="Proteomes" id="UP001165293"/>
    </source>
</evidence>
<organism evidence="3 4">
    <name type="scientific">Noviluteimonas lactosilytica</name>
    <dbReference type="NCBI Taxonomy" id="2888523"/>
    <lineage>
        <taxon>Bacteria</taxon>
        <taxon>Pseudomonadati</taxon>
        <taxon>Pseudomonadota</taxon>
        <taxon>Gammaproteobacteria</taxon>
        <taxon>Lysobacterales</taxon>
        <taxon>Lysobacteraceae</taxon>
        <taxon>Noviluteimonas</taxon>
    </lineage>
</organism>
<evidence type="ECO:0000256" key="2">
    <source>
        <dbReference type="SAM" id="SignalP"/>
    </source>
</evidence>
<feature type="compositionally biased region" description="Low complexity" evidence="1">
    <location>
        <begin position="366"/>
        <end position="375"/>
    </location>
</feature>
<dbReference type="InterPro" id="IPR029045">
    <property type="entry name" value="ClpP/crotonase-like_dom_sf"/>
</dbReference>
<dbReference type="PROSITE" id="PS51257">
    <property type="entry name" value="PROKAR_LIPOPROTEIN"/>
    <property type="match status" value="1"/>
</dbReference>
<evidence type="ECO:0000313" key="3">
    <source>
        <dbReference type="EMBL" id="MCC8362243.1"/>
    </source>
</evidence>
<comment type="caution">
    <text evidence="3">The sequence shown here is derived from an EMBL/GenBank/DDBJ whole genome shotgun (WGS) entry which is preliminary data.</text>
</comment>
<dbReference type="SUPFAM" id="SSF52096">
    <property type="entry name" value="ClpP/crotonase"/>
    <property type="match status" value="1"/>
</dbReference>
<feature type="region of interest" description="Disordered" evidence="1">
    <location>
        <begin position="357"/>
        <end position="406"/>
    </location>
</feature>
<reference evidence="3" key="1">
    <citation type="submission" date="2021-10" db="EMBL/GenBank/DDBJ databases">
        <authorList>
            <person name="Lyu M."/>
            <person name="Wang X."/>
            <person name="Meng X."/>
            <person name="Xu K."/>
        </authorList>
    </citation>
    <scope>NUCLEOTIDE SEQUENCE</scope>
    <source>
        <strain evidence="3">A6</strain>
    </source>
</reference>
<sequence length="406" mass="43646">MRLPLLRATFAVLVASLLAACAADAPPPPKTPAPQTSGSADNSADFGAVSVDAPAPKKRKADIARTTEWPDATLESGTASISCTPDYVGTGDGATFTDLGFFSVLDAMLPCKDSGVVRLRYRGRVAGDFTMLVERVGNMAQRMGIKQRILDIDSSGGQVEDAIRAGDIMAESRWTIWVREGAVCHSACVLLLAGGDDRLISGPVGIHRIIRIQSKATSRAELSAELHEVHDSMKAYLERNGAGVAVADFMMTVPNRSLRLLTNDELVEYGLTGRNAAQEDLDRIRLVRRCGLDFVRREDAFYRAFEHQCSSVEGNVDAINACGLALRPQYGFPDEKCAADSPLAALDAKPVERVEAAQQAKQGEVALPAAKPAATRADKPRKDTIVLDDANTARKEPAREDAAERQ</sequence>
<dbReference type="Proteomes" id="UP001165293">
    <property type="component" value="Unassembled WGS sequence"/>
</dbReference>
<name>A0ABS8JF76_9GAMM</name>
<protein>
    <recommendedName>
        <fullName evidence="5">Secreted protein</fullName>
    </recommendedName>
</protein>
<feature type="signal peptide" evidence="2">
    <location>
        <begin position="1"/>
        <end position="25"/>
    </location>
</feature>
<dbReference type="RefSeq" id="WP_230525861.1">
    <property type="nucleotide sequence ID" value="NZ_JAJGAK010000001.1"/>
</dbReference>
<feature type="region of interest" description="Disordered" evidence="1">
    <location>
        <begin position="25"/>
        <end position="67"/>
    </location>
</feature>
<dbReference type="Gene3D" id="3.90.226.10">
    <property type="entry name" value="2-enoyl-CoA Hydratase, Chain A, domain 1"/>
    <property type="match status" value="1"/>
</dbReference>
<feature type="compositionally biased region" description="Basic and acidic residues" evidence="1">
    <location>
        <begin position="376"/>
        <end position="406"/>
    </location>
</feature>
<keyword evidence="4" id="KW-1185">Reference proteome</keyword>
<accession>A0ABS8JF76</accession>
<keyword evidence="2" id="KW-0732">Signal</keyword>
<gene>
    <name evidence="3" type="ORF">LK996_04040</name>
</gene>